<dbReference type="PANTHER" id="PTHR33710:SF73">
    <property type="entry name" value="ZINC KNUCKLE CX2CX4HX4C DOMAIN-CONTAINING PROTEIN"/>
    <property type="match status" value="1"/>
</dbReference>
<organism evidence="2 3">
    <name type="scientific">Saponaria officinalis</name>
    <name type="common">Common soapwort</name>
    <name type="synonym">Lychnis saponaria</name>
    <dbReference type="NCBI Taxonomy" id="3572"/>
    <lineage>
        <taxon>Eukaryota</taxon>
        <taxon>Viridiplantae</taxon>
        <taxon>Streptophyta</taxon>
        <taxon>Embryophyta</taxon>
        <taxon>Tracheophyta</taxon>
        <taxon>Spermatophyta</taxon>
        <taxon>Magnoliopsida</taxon>
        <taxon>eudicotyledons</taxon>
        <taxon>Gunneridae</taxon>
        <taxon>Pentapetalae</taxon>
        <taxon>Caryophyllales</taxon>
        <taxon>Caryophyllaceae</taxon>
        <taxon>Caryophylleae</taxon>
        <taxon>Saponaria</taxon>
    </lineage>
</organism>
<evidence type="ECO:0000256" key="1">
    <source>
        <dbReference type="SAM" id="MobiDB-lite"/>
    </source>
</evidence>
<evidence type="ECO:0000313" key="2">
    <source>
        <dbReference type="EMBL" id="KAK9751050.1"/>
    </source>
</evidence>
<feature type="region of interest" description="Disordered" evidence="1">
    <location>
        <begin position="22"/>
        <end position="59"/>
    </location>
</feature>
<dbReference type="EMBL" id="JBDFQZ010000002">
    <property type="protein sequence ID" value="KAK9751050.1"/>
    <property type="molecule type" value="Genomic_DNA"/>
</dbReference>
<dbReference type="AlphaFoldDB" id="A0AAW1MW74"/>
<keyword evidence="3" id="KW-1185">Reference proteome</keyword>
<dbReference type="Gene3D" id="3.60.10.10">
    <property type="entry name" value="Endonuclease/exonuclease/phosphatase"/>
    <property type="match status" value="1"/>
</dbReference>
<gene>
    <name evidence="2" type="ORF">RND81_02G238000</name>
</gene>
<feature type="compositionally biased region" description="Basic and acidic residues" evidence="1">
    <location>
        <begin position="38"/>
        <end position="57"/>
    </location>
</feature>
<sequence>MVRRMWKLKVKRTTQRLGSVEMLNSGDSTQKAGKRKEIHHDEEEGREAGNKMRKLSDSSEMGLGNPLSAGALSDWCWRECPNIVFLMETMICKKDLDRIRNRCGFTTGLCIGSRGKSGGMAFWWRNIDVELLSYNAHHVAVKVRKENDEGWWKGIGIYGWPEFCNKYKTWDMLRSLCYGDNIPTILFGDFNEILSNNEKEGGVMRHGRQMEAFRNALDDCALHDFGFTGNKFTWQRGKEVGRMIRERLDRAVANAE</sequence>
<comment type="caution">
    <text evidence="2">The sequence shown here is derived from an EMBL/GenBank/DDBJ whole genome shotgun (WGS) entry which is preliminary data.</text>
</comment>
<accession>A0AAW1MW74</accession>
<protein>
    <submittedName>
        <fullName evidence="2">Uncharacterized protein</fullName>
    </submittedName>
</protein>
<dbReference type="SUPFAM" id="SSF56219">
    <property type="entry name" value="DNase I-like"/>
    <property type="match status" value="1"/>
</dbReference>
<dbReference type="InterPro" id="IPR036691">
    <property type="entry name" value="Endo/exonu/phosph_ase_sf"/>
</dbReference>
<reference evidence="2" key="1">
    <citation type="submission" date="2024-03" db="EMBL/GenBank/DDBJ databases">
        <title>WGS assembly of Saponaria officinalis var. Norfolk2.</title>
        <authorList>
            <person name="Jenkins J."/>
            <person name="Shu S."/>
            <person name="Grimwood J."/>
            <person name="Barry K."/>
            <person name="Goodstein D."/>
            <person name="Schmutz J."/>
            <person name="Leebens-Mack J."/>
            <person name="Osbourn A."/>
        </authorList>
    </citation>
    <scope>NUCLEOTIDE SEQUENCE [LARGE SCALE GENOMIC DNA]</scope>
    <source>
        <strain evidence="2">JIC</strain>
    </source>
</reference>
<evidence type="ECO:0000313" key="3">
    <source>
        <dbReference type="Proteomes" id="UP001443914"/>
    </source>
</evidence>
<dbReference type="PANTHER" id="PTHR33710">
    <property type="entry name" value="BNAC02G09200D PROTEIN"/>
    <property type="match status" value="1"/>
</dbReference>
<proteinExistence type="predicted"/>
<dbReference type="Proteomes" id="UP001443914">
    <property type="component" value="Unassembled WGS sequence"/>
</dbReference>
<name>A0AAW1MW74_SAPOF</name>